<name>A0A023BNC2_9FLAO</name>
<feature type="signal peptide" evidence="1">
    <location>
        <begin position="1"/>
        <end position="19"/>
    </location>
</feature>
<evidence type="ECO:0000256" key="1">
    <source>
        <dbReference type="SAM" id="SignalP"/>
    </source>
</evidence>
<dbReference type="Proteomes" id="UP000023541">
    <property type="component" value="Unassembled WGS sequence"/>
</dbReference>
<dbReference type="InterPro" id="IPR038765">
    <property type="entry name" value="Papain-like_cys_pep_sf"/>
</dbReference>
<gene>
    <name evidence="2" type="ORF">ATO12_07295</name>
</gene>
<feature type="chain" id="PRO_5001511767" description="DUF1460 domain-containing protein" evidence="1">
    <location>
        <begin position="20"/>
        <end position="281"/>
    </location>
</feature>
<dbReference type="eggNOG" id="COG0657">
    <property type="taxonomic scope" value="Bacteria"/>
</dbReference>
<keyword evidence="3" id="KW-1185">Reference proteome</keyword>
<evidence type="ECO:0008006" key="4">
    <source>
        <dbReference type="Google" id="ProtNLM"/>
    </source>
</evidence>
<dbReference type="SUPFAM" id="SSF54001">
    <property type="entry name" value="Cysteine proteinases"/>
    <property type="match status" value="1"/>
</dbReference>
<dbReference type="AlphaFoldDB" id="A0A023BNC2"/>
<dbReference type="Gene3D" id="1.10.3670.10">
    <property type="entry name" value="Putative xylanase like domain"/>
    <property type="match status" value="1"/>
</dbReference>
<dbReference type="RefSeq" id="WP_034247255.1">
    <property type="nucleotide sequence ID" value="NZ_AQRA01000015.1"/>
</dbReference>
<dbReference type="Gene3D" id="2.30.260.10">
    <property type="entry name" value="putative xylanase like domain"/>
    <property type="match status" value="1"/>
</dbReference>
<sequence>MKSTSLILFFFLITSAIQAQEIICSAKDKEIFTTRITALKKEYTPKTTFGETLVFVGKTFLGTPYAAKTLEIGSKESLVINFQGLDCTTFVENVLVLSLMLKNGKDDFDSYTNYLERIRYKNGKLDGYASRLHYFSEWITNNEQKGIIRNITGDIGGIEIEKDINFMSTHRELYPFLKDDKNFKGIQQSEINISQSSVCFLPKDQIKEHEASILSGDIIALTTSIKGLDITHTGIAIRKENGRIHLLHASSKGQVEISALPLVDYLKKIKNNTGIIVNRVL</sequence>
<reference evidence="2 3" key="1">
    <citation type="submission" date="2014-04" db="EMBL/GenBank/DDBJ databases">
        <title>Aquimarina sp. 22II-S11-z7 Genome Sequencing.</title>
        <authorList>
            <person name="Lai Q."/>
        </authorList>
    </citation>
    <scope>NUCLEOTIDE SEQUENCE [LARGE SCALE GENOMIC DNA]</scope>
    <source>
        <strain evidence="2 3">22II-S11-z7</strain>
    </source>
</reference>
<organism evidence="2 3">
    <name type="scientific">Aquimarina atlantica</name>
    <dbReference type="NCBI Taxonomy" id="1317122"/>
    <lineage>
        <taxon>Bacteria</taxon>
        <taxon>Pseudomonadati</taxon>
        <taxon>Bacteroidota</taxon>
        <taxon>Flavobacteriia</taxon>
        <taxon>Flavobacteriales</taxon>
        <taxon>Flavobacteriaceae</taxon>
        <taxon>Aquimarina</taxon>
    </lineage>
</organism>
<evidence type="ECO:0000313" key="2">
    <source>
        <dbReference type="EMBL" id="EZH71496.1"/>
    </source>
</evidence>
<proteinExistence type="predicted"/>
<accession>A0A023BNC2</accession>
<dbReference type="OrthoDB" id="1409585at2"/>
<dbReference type="Pfam" id="PF07313">
    <property type="entry name" value="AmiA-like"/>
    <property type="match status" value="1"/>
</dbReference>
<dbReference type="InterPro" id="IPR010846">
    <property type="entry name" value="AmiA-like"/>
</dbReference>
<evidence type="ECO:0000313" key="3">
    <source>
        <dbReference type="Proteomes" id="UP000023541"/>
    </source>
</evidence>
<dbReference type="STRING" id="1317122.ATO12_07295"/>
<protein>
    <recommendedName>
        <fullName evidence="4">DUF1460 domain-containing protein</fullName>
    </recommendedName>
</protein>
<dbReference type="EMBL" id="AQRA01000015">
    <property type="protein sequence ID" value="EZH71496.1"/>
    <property type="molecule type" value="Genomic_DNA"/>
</dbReference>
<comment type="caution">
    <text evidence="2">The sequence shown here is derived from an EMBL/GenBank/DDBJ whole genome shotgun (WGS) entry which is preliminary data.</text>
</comment>
<keyword evidence="1" id="KW-0732">Signal</keyword>